<reference evidence="5 6" key="1">
    <citation type="journal article" date="2014" name="Nat. Commun.">
        <title>Klebsormidium flaccidum genome reveals primary factors for plant terrestrial adaptation.</title>
        <authorList>
            <person name="Hori K."/>
            <person name="Maruyama F."/>
            <person name="Fujisawa T."/>
            <person name="Togashi T."/>
            <person name="Yamamoto N."/>
            <person name="Seo M."/>
            <person name="Sato S."/>
            <person name="Yamada T."/>
            <person name="Mori H."/>
            <person name="Tajima N."/>
            <person name="Moriyama T."/>
            <person name="Ikeuchi M."/>
            <person name="Watanabe M."/>
            <person name="Wada H."/>
            <person name="Kobayashi K."/>
            <person name="Saito M."/>
            <person name="Masuda T."/>
            <person name="Sasaki-Sekimoto Y."/>
            <person name="Mashiguchi K."/>
            <person name="Awai K."/>
            <person name="Shimojima M."/>
            <person name="Masuda S."/>
            <person name="Iwai M."/>
            <person name="Nobusawa T."/>
            <person name="Narise T."/>
            <person name="Kondo S."/>
            <person name="Saito H."/>
            <person name="Sato R."/>
            <person name="Murakawa M."/>
            <person name="Ihara Y."/>
            <person name="Oshima-Yamada Y."/>
            <person name="Ohtaka K."/>
            <person name="Satoh M."/>
            <person name="Sonobe K."/>
            <person name="Ishii M."/>
            <person name="Ohtani R."/>
            <person name="Kanamori-Sato M."/>
            <person name="Honoki R."/>
            <person name="Miyazaki D."/>
            <person name="Mochizuki H."/>
            <person name="Umetsu J."/>
            <person name="Higashi K."/>
            <person name="Shibata D."/>
            <person name="Kamiya Y."/>
            <person name="Sato N."/>
            <person name="Nakamura Y."/>
            <person name="Tabata S."/>
            <person name="Ida S."/>
            <person name="Kurokawa K."/>
            <person name="Ohta H."/>
        </authorList>
    </citation>
    <scope>NUCLEOTIDE SEQUENCE [LARGE SCALE GENOMIC DNA]</scope>
    <source>
        <strain evidence="5 6">NIES-2285</strain>
    </source>
</reference>
<feature type="region of interest" description="Disordered" evidence="4">
    <location>
        <begin position="713"/>
        <end position="958"/>
    </location>
</feature>
<dbReference type="InterPro" id="IPR011990">
    <property type="entry name" value="TPR-like_helical_dom_sf"/>
</dbReference>
<dbReference type="GO" id="GO:0016593">
    <property type="term" value="C:Cdc73/Paf1 complex"/>
    <property type="evidence" value="ECO:0000318"/>
    <property type="project" value="GO_Central"/>
</dbReference>
<dbReference type="OrthoDB" id="343875at2759"/>
<gene>
    <name evidence="5" type="ORF">KFL_000250400</name>
</gene>
<dbReference type="AlphaFoldDB" id="A0A1Y1HMD2"/>
<feature type="compositionally biased region" description="Acidic residues" evidence="4">
    <location>
        <begin position="930"/>
        <end position="942"/>
    </location>
</feature>
<dbReference type="STRING" id="105231.A0A1Y1HMD2"/>
<dbReference type="Gene3D" id="1.25.40.10">
    <property type="entry name" value="Tetratricopeptide repeat domain"/>
    <property type="match status" value="3"/>
</dbReference>
<evidence type="ECO:0008006" key="7">
    <source>
        <dbReference type="Google" id="ProtNLM"/>
    </source>
</evidence>
<feature type="compositionally biased region" description="Basic residues" evidence="4">
    <location>
        <begin position="831"/>
        <end position="847"/>
    </location>
</feature>
<evidence type="ECO:0000256" key="1">
    <source>
        <dbReference type="ARBA" id="ARBA00022737"/>
    </source>
</evidence>
<dbReference type="GO" id="GO:0000993">
    <property type="term" value="F:RNA polymerase II complex binding"/>
    <property type="evidence" value="ECO:0000318"/>
    <property type="project" value="GO_Central"/>
</dbReference>
<dbReference type="Pfam" id="PF13176">
    <property type="entry name" value="TPR_7"/>
    <property type="match status" value="1"/>
</dbReference>
<dbReference type="InterPro" id="IPR019734">
    <property type="entry name" value="TPR_rpt"/>
</dbReference>
<dbReference type="EMBL" id="DF236974">
    <property type="protein sequence ID" value="GAQ79163.1"/>
    <property type="molecule type" value="Genomic_DNA"/>
</dbReference>
<name>A0A1Y1HMD2_KLENI</name>
<feature type="compositionally biased region" description="Basic and acidic residues" evidence="4">
    <location>
        <begin position="713"/>
        <end position="741"/>
    </location>
</feature>
<evidence type="ECO:0000256" key="3">
    <source>
        <dbReference type="PROSITE-ProRule" id="PRU00339"/>
    </source>
</evidence>
<keyword evidence="2 3" id="KW-0802">TPR repeat</keyword>
<dbReference type="InterPro" id="IPR031101">
    <property type="entry name" value="Ctr9"/>
</dbReference>
<organism evidence="5 6">
    <name type="scientific">Klebsormidium nitens</name>
    <name type="common">Green alga</name>
    <name type="synonym">Ulothrix nitens</name>
    <dbReference type="NCBI Taxonomy" id="105231"/>
    <lineage>
        <taxon>Eukaryota</taxon>
        <taxon>Viridiplantae</taxon>
        <taxon>Streptophyta</taxon>
        <taxon>Klebsormidiophyceae</taxon>
        <taxon>Klebsormidiales</taxon>
        <taxon>Klebsormidiaceae</taxon>
        <taxon>Klebsormidium</taxon>
    </lineage>
</organism>
<dbReference type="GO" id="GO:0006368">
    <property type="term" value="P:transcription elongation by RNA polymerase II"/>
    <property type="evidence" value="ECO:0000318"/>
    <property type="project" value="GO_Central"/>
</dbReference>
<dbReference type="PANTHER" id="PTHR14027">
    <property type="entry name" value="RNA POLYMERASE-ASSOCIATED PROTEIN CTR9"/>
    <property type="match status" value="1"/>
</dbReference>
<dbReference type="GO" id="GO:0006355">
    <property type="term" value="P:regulation of DNA-templated transcription"/>
    <property type="evidence" value="ECO:0007669"/>
    <property type="project" value="InterPro"/>
</dbReference>
<accession>A0A1Y1HMD2</accession>
<dbReference type="Proteomes" id="UP000054558">
    <property type="component" value="Unassembled WGS sequence"/>
</dbReference>
<feature type="compositionally biased region" description="Acidic residues" evidence="4">
    <location>
        <begin position="866"/>
        <end position="883"/>
    </location>
</feature>
<dbReference type="PANTHER" id="PTHR14027:SF2">
    <property type="entry name" value="RNA POLYMERASE-ASSOCIATED PROTEIN CTR9 HOMOLOG"/>
    <property type="match status" value="1"/>
</dbReference>
<keyword evidence="6" id="KW-1185">Reference proteome</keyword>
<dbReference type="Pfam" id="PF13432">
    <property type="entry name" value="TPR_16"/>
    <property type="match status" value="1"/>
</dbReference>
<feature type="compositionally biased region" description="Basic residues" evidence="4">
    <location>
        <begin position="770"/>
        <end position="787"/>
    </location>
</feature>
<dbReference type="SMART" id="SM00028">
    <property type="entry name" value="TPR"/>
    <property type="match status" value="7"/>
</dbReference>
<keyword evidence="1" id="KW-0677">Repeat</keyword>
<evidence type="ECO:0000313" key="6">
    <source>
        <dbReference type="Proteomes" id="UP000054558"/>
    </source>
</evidence>
<feature type="compositionally biased region" description="Acidic residues" evidence="4">
    <location>
        <begin position="800"/>
        <end position="827"/>
    </location>
</feature>
<sequence length="958" mass="108904">MQALRHCLVTEGVLQAVEDEWYQEVILELIVILNAPAYYTTQAKTLQKNEFCKVFYQRATEVYNKEQESTSSRSQRGSARMQLSMGELKESLVSFKNVLVMQSDCVPALLGMLLSSTSRSAKRYRTTSYKSQSFYNVARSYHYKGEWDRAQALYRASMKAAAEDYVQPYYGHAQICLHRQDYAAAKLDFEKVLSVYPENPDALKALGSIHQLEGDTARALTNFKRVTEINPKDIQAWVELGELLLASDFSGALRAFTTAVALMNKRDDPIPPALLNNMGVLYFEKGEHALALGAYTESLGPGPWFDLLNAQAARGVEEGSLENGEVAPDGALTLDDVEHVDLPADKVTTVYNLARVFERVHETGKAETLYRFLLKKIPQYSDCLLRLAAIAQNRKDYAGALKLRGEWGKAKETFKAIQAAESNDDTYSALALANWYLYAAERDEKDKDPKIEAELLGKAKTSYLKILQQQPSNTYAAHGLGCVLAEQGRFEQAKEVFDQVREAAAANSTFEMPDVRVNSAHVLLAQGHFQNAVELVRVRLYLMLKERESASELYQQALKRQFHNTDSFLMLCIARAHYDMEDQQALQECKRVLLRTMHQSPTNYALRFNTAVTMQKFAVTALQKKKRTADEVRKAVAELKSALRLLSQLNALGGHLTHGIDRKKVASHIEFCKATLERARAHVEAAEREEQQLRVKKEAHDLYMQRQAEVKRLEEARRAEEERSRREKAIKEAEEHEEKFRALMAEVRPNRPHADVDEEEGPDGEPRAGKKEKRKREKKERTKGKKRRGDEERSEGEGGASDEEPEYRSEGEDEEDERRDSGSDAEEQERKRRKQEKKERKRQRRLQRQKDDDGEEENGAEPAGADLEEAEADRNELEEEDGEETKQPARGRRPGRRVLDNDEDEEEEEEEEPPAPVEETNVASVAPAEPMEEDEDEDEVDDEAARRALIGADDSDED</sequence>
<proteinExistence type="predicted"/>
<evidence type="ECO:0000256" key="2">
    <source>
        <dbReference type="ARBA" id="ARBA00022803"/>
    </source>
</evidence>
<evidence type="ECO:0000313" key="5">
    <source>
        <dbReference type="EMBL" id="GAQ79163.1"/>
    </source>
</evidence>
<evidence type="ECO:0000256" key="4">
    <source>
        <dbReference type="SAM" id="MobiDB-lite"/>
    </source>
</evidence>
<feature type="compositionally biased region" description="Acidic residues" evidence="4">
    <location>
        <begin position="901"/>
        <end position="913"/>
    </location>
</feature>
<feature type="repeat" description="TPR" evidence="3">
    <location>
        <begin position="200"/>
        <end position="233"/>
    </location>
</feature>
<protein>
    <recommendedName>
        <fullName evidence="7">RNA polymerase-associated protein CTR9</fullName>
    </recommendedName>
</protein>
<dbReference type="SUPFAM" id="SSF48452">
    <property type="entry name" value="TPR-like"/>
    <property type="match status" value="3"/>
</dbReference>
<dbReference type="PROSITE" id="PS50005">
    <property type="entry name" value="TPR"/>
    <property type="match status" value="1"/>
</dbReference>
<dbReference type="OMA" id="HRANVKM"/>